<organism evidence="11 12">
    <name type="scientific">Streptomyces tateyamensis</name>
    <dbReference type="NCBI Taxonomy" id="565073"/>
    <lineage>
        <taxon>Bacteria</taxon>
        <taxon>Bacillati</taxon>
        <taxon>Actinomycetota</taxon>
        <taxon>Actinomycetes</taxon>
        <taxon>Kitasatosporales</taxon>
        <taxon>Streptomycetaceae</taxon>
        <taxon>Streptomyces</taxon>
    </lineage>
</organism>
<dbReference type="PANTHER" id="PTHR11051:SF8">
    <property type="entry name" value="PROTEIN-GLUCOSYLGALACTOSYLHYDROXYLYSINE GLUCOSIDASE"/>
    <property type="match status" value="1"/>
</dbReference>
<dbReference type="Gene3D" id="2.70.98.40">
    <property type="entry name" value="Glycoside hydrolase, family 65, N-terminal domain"/>
    <property type="match status" value="1"/>
</dbReference>
<dbReference type="GO" id="GO:0030246">
    <property type="term" value="F:carbohydrate binding"/>
    <property type="evidence" value="ECO:0007669"/>
    <property type="project" value="InterPro"/>
</dbReference>
<dbReference type="SUPFAM" id="SSF74650">
    <property type="entry name" value="Galactose mutarotase-like"/>
    <property type="match status" value="1"/>
</dbReference>
<comment type="caution">
    <text evidence="11">The sequence shown here is derived from an EMBL/GenBank/DDBJ whole genome shotgun (WGS) entry which is preliminary data.</text>
</comment>
<dbReference type="InterPro" id="IPR012341">
    <property type="entry name" value="6hp_glycosidase-like_sf"/>
</dbReference>
<dbReference type="EMBL" id="PYBW01000030">
    <property type="protein sequence ID" value="PYC82646.1"/>
    <property type="molecule type" value="Genomic_DNA"/>
</dbReference>
<dbReference type="AlphaFoldDB" id="A0A2V4P082"/>
<dbReference type="FunFam" id="1.50.10.10:FF:000053">
    <property type="entry name" value="Putative glycosyl hydrolase"/>
    <property type="match status" value="1"/>
</dbReference>
<dbReference type="GO" id="GO:0005975">
    <property type="term" value="P:carbohydrate metabolic process"/>
    <property type="evidence" value="ECO:0007669"/>
    <property type="project" value="InterPro"/>
</dbReference>
<dbReference type="Pfam" id="PF03632">
    <property type="entry name" value="Glyco_hydro_65m"/>
    <property type="match status" value="1"/>
</dbReference>
<dbReference type="InterPro" id="IPR008928">
    <property type="entry name" value="6-hairpin_glycosidase_sf"/>
</dbReference>
<evidence type="ECO:0000256" key="3">
    <source>
        <dbReference type="ARBA" id="ARBA00022679"/>
    </source>
</evidence>
<dbReference type="RefSeq" id="WP_110667879.1">
    <property type="nucleotide sequence ID" value="NZ_PYBW01000030.1"/>
</dbReference>
<feature type="domain" description="Glycoside hydrolase family 65 central catalytic" evidence="8">
    <location>
        <begin position="338"/>
        <end position="732"/>
    </location>
</feature>
<evidence type="ECO:0000313" key="12">
    <source>
        <dbReference type="Proteomes" id="UP000248039"/>
    </source>
</evidence>
<comment type="similarity">
    <text evidence="1">Belongs to the glycosyl hydrolase 65 family.</text>
</comment>
<gene>
    <name evidence="11" type="ORF">C7C46_09815</name>
</gene>
<dbReference type="OrthoDB" id="9816160at2"/>
<evidence type="ECO:0000256" key="7">
    <source>
        <dbReference type="SAM" id="MobiDB-lite"/>
    </source>
</evidence>
<dbReference type="InterPro" id="IPR011013">
    <property type="entry name" value="Gal_mutarotase_sf_dom"/>
</dbReference>
<dbReference type="Proteomes" id="UP000248039">
    <property type="component" value="Unassembled WGS sequence"/>
</dbReference>
<dbReference type="GO" id="GO:0004553">
    <property type="term" value="F:hydrolase activity, hydrolyzing O-glycosyl compounds"/>
    <property type="evidence" value="ECO:0007669"/>
    <property type="project" value="TreeGrafter"/>
</dbReference>
<dbReference type="Pfam" id="PF03633">
    <property type="entry name" value="Glyco_hydro_65C"/>
    <property type="match status" value="1"/>
</dbReference>
<protein>
    <submittedName>
        <fullName evidence="11">Trehalose 6-phosphate phosphorylase</fullName>
    </submittedName>
</protein>
<dbReference type="InterPro" id="IPR005196">
    <property type="entry name" value="Glyco_hydro_65_N"/>
</dbReference>
<evidence type="ECO:0000313" key="11">
    <source>
        <dbReference type="EMBL" id="PYC82646.1"/>
    </source>
</evidence>
<dbReference type="Pfam" id="PF03636">
    <property type="entry name" value="Glyco_hydro_65N"/>
    <property type="match status" value="1"/>
</dbReference>
<name>A0A2V4P082_9ACTN</name>
<keyword evidence="4" id="KW-0378">Hydrolase</keyword>
<keyword evidence="2" id="KW-0328">Glycosyltransferase</keyword>
<feature type="binding site" evidence="6">
    <location>
        <begin position="374"/>
        <end position="375"/>
    </location>
    <ligand>
        <name>substrate</name>
    </ligand>
</feature>
<dbReference type="InterPro" id="IPR017045">
    <property type="entry name" value="Malt_Pase/Glycosyl_Hdrlase"/>
</dbReference>
<dbReference type="SUPFAM" id="SSF48208">
    <property type="entry name" value="Six-hairpin glycosidases"/>
    <property type="match status" value="1"/>
</dbReference>
<proteinExistence type="inferred from homology"/>
<dbReference type="Gene3D" id="1.50.10.10">
    <property type="match status" value="1"/>
</dbReference>
<dbReference type="GO" id="GO:0016757">
    <property type="term" value="F:glycosyltransferase activity"/>
    <property type="evidence" value="ECO:0007669"/>
    <property type="project" value="UniProtKB-KW"/>
</dbReference>
<feature type="domain" description="Glycoside hydrolase family 65 C-terminal" evidence="9">
    <location>
        <begin position="742"/>
        <end position="801"/>
    </location>
</feature>
<dbReference type="InterPro" id="IPR005194">
    <property type="entry name" value="Glyco_hydro_65_C"/>
</dbReference>
<evidence type="ECO:0000259" key="10">
    <source>
        <dbReference type="Pfam" id="PF03636"/>
    </source>
</evidence>
<feature type="binding site" evidence="6">
    <location>
        <begin position="633"/>
        <end position="634"/>
    </location>
    <ligand>
        <name>substrate</name>
    </ligand>
</feature>
<keyword evidence="4" id="KW-0326">Glycosidase</keyword>
<evidence type="ECO:0000256" key="4">
    <source>
        <dbReference type="ARBA" id="ARBA00023295"/>
    </source>
</evidence>
<sequence length="816" mass="92244">MDTEAQPDGQAARRVDQPPTADPWVLAFDGFDPADEGRREALCAVGNGYLVTRGAAPESRADGIHYPGTYLAGCYDRAASVLDGREVENEDLVNCPNWLPLTFRVAGTEDWFGADATTEVTSQRLDLDLRRGVLTRRALAVDALGHRTRLVQRRLASLAQPHLVALETVLVPENWSGRLEVRSALDATVTNTGVARYRGLTSRHLDPVGQGTDGEELLWLRARTIGSPLHLALAARTRLHRGGIRLAADRQNELRDSWAAQTITVDAAIGQAVTVEKTVAVYTSRDPAVDDPLRAARRLVSRADGFETLVRAHAQRWEELWRRCRTDVDFADVGALHLHLFHLLQTYSEHTADLDAGIPARGWHGEAYRGHIFWDELFVLRTLNLRLPELSRAVLRYRYRRLEAARQAARDAGYRGAMYPWQSASDGTEMAPRLHLNPLSGRWLADRSHLQRHVGSAVAYNVWQYYQATGDLDFLATTGAEMLLEIARFWADTATYDPERQRYTIRGVMGPDEYHDAYPQSERPGIDDNTYTNVLASWVLARALDSLDVLPGYRRDELRERLALDSTELDRWQDVSRRVHVPFHDGVLSQFAGYEQLAELDWDGYHNRYPDIRRLDRILEAEGDSVNRYKASKQADVLMLYYLFSPREMRDLLRRLGYRAGHDLLHRTVAYYLPRTVHGSTLSSVVHAWVLARSDRRASWRFFRDALASDFQDVQGGTTAEGIHLGAMAGTVDLMQRCYTGLETRQDALWLDPHLPAPLGRLEVELRYRGHWGVVVTVTRRQMTVSLRPGQQVPVQIGFRGSLTTVRPGESHTFTL</sequence>
<accession>A0A2V4P082</accession>
<evidence type="ECO:0000259" key="8">
    <source>
        <dbReference type="Pfam" id="PF03632"/>
    </source>
</evidence>
<dbReference type="PIRSF" id="PIRSF036289">
    <property type="entry name" value="Glycosyl_hydrolase_malt_phosph"/>
    <property type="match status" value="1"/>
</dbReference>
<reference evidence="11 12" key="1">
    <citation type="submission" date="2018-03" db="EMBL/GenBank/DDBJ databases">
        <title>Bioinformatic expansion and discovery of thiopeptide antibiotics.</title>
        <authorList>
            <person name="Schwalen C.J."/>
            <person name="Hudson G.A."/>
            <person name="Mitchell D.A."/>
        </authorList>
    </citation>
    <scope>NUCLEOTIDE SEQUENCE [LARGE SCALE GENOMIC DNA]</scope>
    <source>
        <strain evidence="11 12">ATCC 21389</strain>
    </source>
</reference>
<keyword evidence="12" id="KW-1185">Reference proteome</keyword>
<evidence type="ECO:0000256" key="5">
    <source>
        <dbReference type="PIRSR" id="PIRSR036289-50"/>
    </source>
</evidence>
<evidence type="ECO:0000259" key="9">
    <source>
        <dbReference type="Pfam" id="PF03633"/>
    </source>
</evidence>
<feature type="active site" description="Proton donor" evidence="5">
    <location>
        <position position="513"/>
    </location>
</feature>
<keyword evidence="3" id="KW-0808">Transferase</keyword>
<evidence type="ECO:0000256" key="2">
    <source>
        <dbReference type="ARBA" id="ARBA00022676"/>
    </source>
</evidence>
<dbReference type="PANTHER" id="PTHR11051">
    <property type="entry name" value="GLYCOSYL HYDROLASE-RELATED"/>
    <property type="match status" value="1"/>
</dbReference>
<feature type="region of interest" description="Disordered" evidence="7">
    <location>
        <begin position="1"/>
        <end position="21"/>
    </location>
</feature>
<evidence type="ECO:0000256" key="1">
    <source>
        <dbReference type="ARBA" id="ARBA00006768"/>
    </source>
</evidence>
<feature type="domain" description="Glycoside hydrolase family 65 N-terminal" evidence="10">
    <location>
        <begin position="29"/>
        <end position="285"/>
    </location>
</feature>
<evidence type="ECO:0000256" key="6">
    <source>
        <dbReference type="PIRSR" id="PIRSR036289-51"/>
    </source>
</evidence>
<dbReference type="InterPro" id="IPR005195">
    <property type="entry name" value="Glyco_hydro_65_M"/>
</dbReference>
<dbReference type="InterPro" id="IPR037018">
    <property type="entry name" value="GH65_N"/>
</dbReference>
<dbReference type="Gene3D" id="2.60.420.10">
    <property type="entry name" value="Maltose phosphorylase, domain 3"/>
    <property type="match status" value="1"/>
</dbReference>